<dbReference type="AlphaFoldDB" id="A0AAD7RHB9"/>
<organism evidence="10 11">
    <name type="scientific">Aldrovandia affinis</name>
    <dbReference type="NCBI Taxonomy" id="143900"/>
    <lineage>
        <taxon>Eukaryota</taxon>
        <taxon>Metazoa</taxon>
        <taxon>Chordata</taxon>
        <taxon>Craniata</taxon>
        <taxon>Vertebrata</taxon>
        <taxon>Euteleostomi</taxon>
        <taxon>Actinopterygii</taxon>
        <taxon>Neopterygii</taxon>
        <taxon>Teleostei</taxon>
        <taxon>Notacanthiformes</taxon>
        <taxon>Halosauridae</taxon>
        <taxon>Aldrovandia</taxon>
    </lineage>
</organism>
<sequence>MASHFCSYIWDPVLIVSQILLMQCIYYSFLGLWLAGVDGLMHTSRSLDQIFSYEA</sequence>
<keyword evidence="8 9" id="KW-0472">Membrane</keyword>
<evidence type="ECO:0000256" key="7">
    <source>
        <dbReference type="ARBA" id="ARBA00023034"/>
    </source>
</evidence>
<evidence type="ECO:0000256" key="9">
    <source>
        <dbReference type="SAM" id="Phobius"/>
    </source>
</evidence>
<evidence type="ECO:0000256" key="8">
    <source>
        <dbReference type="ARBA" id="ARBA00023136"/>
    </source>
</evidence>
<dbReference type="InterPro" id="IPR019185">
    <property type="entry name" value="Integral_membrane_SYS1-rel"/>
</dbReference>
<dbReference type="GO" id="GO:0000139">
    <property type="term" value="C:Golgi membrane"/>
    <property type="evidence" value="ECO:0007669"/>
    <property type="project" value="UniProtKB-SubCell"/>
</dbReference>
<dbReference type="GO" id="GO:0034067">
    <property type="term" value="P:protein localization to Golgi apparatus"/>
    <property type="evidence" value="ECO:0007669"/>
    <property type="project" value="TreeGrafter"/>
</dbReference>
<reference evidence="10" key="1">
    <citation type="journal article" date="2023" name="Science">
        <title>Genome structures resolve the early diversification of teleost fishes.</title>
        <authorList>
            <person name="Parey E."/>
            <person name="Louis A."/>
            <person name="Montfort J."/>
            <person name="Bouchez O."/>
            <person name="Roques C."/>
            <person name="Iampietro C."/>
            <person name="Lluch J."/>
            <person name="Castinel A."/>
            <person name="Donnadieu C."/>
            <person name="Desvignes T."/>
            <person name="Floi Bucao C."/>
            <person name="Jouanno E."/>
            <person name="Wen M."/>
            <person name="Mejri S."/>
            <person name="Dirks R."/>
            <person name="Jansen H."/>
            <person name="Henkel C."/>
            <person name="Chen W.J."/>
            <person name="Zahm M."/>
            <person name="Cabau C."/>
            <person name="Klopp C."/>
            <person name="Thompson A.W."/>
            <person name="Robinson-Rechavi M."/>
            <person name="Braasch I."/>
            <person name="Lecointre G."/>
            <person name="Bobe J."/>
            <person name="Postlethwait J.H."/>
            <person name="Berthelot C."/>
            <person name="Roest Crollius H."/>
            <person name="Guiguen Y."/>
        </authorList>
    </citation>
    <scope>NUCLEOTIDE SEQUENCE</scope>
    <source>
        <strain evidence="10">NC1722</strain>
    </source>
</reference>
<protein>
    <submittedName>
        <fullName evidence="10">Uncharacterized protein</fullName>
    </submittedName>
</protein>
<dbReference type="PANTHER" id="PTHR12952:SF0">
    <property type="entry name" value="PROTEIN SYS1 HOMOLOG"/>
    <property type="match status" value="1"/>
</dbReference>
<dbReference type="Proteomes" id="UP001221898">
    <property type="component" value="Unassembled WGS sequence"/>
</dbReference>
<keyword evidence="6 9" id="KW-1133">Transmembrane helix</keyword>
<evidence type="ECO:0000256" key="5">
    <source>
        <dbReference type="ARBA" id="ARBA00022927"/>
    </source>
</evidence>
<dbReference type="PANTHER" id="PTHR12952">
    <property type="entry name" value="SYS1"/>
    <property type="match status" value="1"/>
</dbReference>
<dbReference type="GO" id="GO:0006895">
    <property type="term" value="P:Golgi to endosome transport"/>
    <property type="evidence" value="ECO:0007669"/>
    <property type="project" value="TreeGrafter"/>
</dbReference>
<evidence type="ECO:0000256" key="3">
    <source>
        <dbReference type="ARBA" id="ARBA00022448"/>
    </source>
</evidence>
<evidence type="ECO:0000313" key="10">
    <source>
        <dbReference type="EMBL" id="KAJ8378749.1"/>
    </source>
</evidence>
<proteinExistence type="inferred from homology"/>
<name>A0AAD7RHB9_9TELE</name>
<dbReference type="GO" id="GO:0005829">
    <property type="term" value="C:cytosol"/>
    <property type="evidence" value="ECO:0007669"/>
    <property type="project" value="GOC"/>
</dbReference>
<accession>A0AAD7RHB9</accession>
<keyword evidence="3" id="KW-0813">Transport</keyword>
<evidence type="ECO:0000256" key="6">
    <source>
        <dbReference type="ARBA" id="ARBA00022989"/>
    </source>
</evidence>
<feature type="transmembrane region" description="Helical" evidence="9">
    <location>
        <begin position="12"/>
        <end position="35"/>
    </location>
</feature>
<feature type="non-terminal residue" evidence="10">
    <location>
        <position position="55"/>
    </location>
</feature>
<dbReference type="GO" id="GO:0043001">
    <property type="term" value="P:Golgi to plasma membrane protein transport"/>
    <property type="evidence" value="ECO:0007669"/>
    <property type="project" value="TreeGrafter"/>
</dbReference>
<keyword evidence="11" id="KW-1185">Reference proteome</keyword>
<keyword evidence="7" id="KW-0333">Golgi apparatus</keyword>
<evidence type="ECO:0000313" key="11">
    <source>
        <dbReference type="Proteomes" id="UP001221898"/>
    </source>
</evidence>
<dbReference type="GO" id="GO:0005802">
    <property type="term" value="C:trans-Golgi network"/>
    <property type="evidence" value="ECO:0007669"/>
    <property type="project" value="TreeGrafter"/>
</dbReference>
<keyword evidence="5" id="KW-0653">Protein transport</keyword>
<evidence type="ECO:0000256" key="2">
    <source>
        <dbReference type="ARBA" id="ARBA00008160"/>
    </source>
</evidence>
<comment type="caution">
    <text evidence="10">The sequence shown here is derived from an EMBL/GenBank/DDBJ whole genome shotgun (WGS) entry which is preliminary data.</text>
</comment>
<gene>
    <name evidence="10" type="ORF">AAFF_G00236690</name>
</gene>
<comment type="similarity">
    <text evidence="2">Belongs to the SYS1 family.</text>
</comment>
<keyword evidence="4 9" id="KW-0812">Transmembrane</keyword>
<evidence type="ECO:0000256" key="4">
    <source>
        <dbReference type="ARBA" id="ARBA00022692"/>
    </source>
</evidence>
<evidence type="ECO:0000256" key="1">
    <source>
        <dbReference type="ARBA" id="ARBA00004653"/>
    </source>
</evidence>
<comment type="subcellular location">
    <subcellularLocation>
        <location evidence="1">Golgi apparatus membrane</location>
        <topology evidence="1">Multi-pass membrane protein</topology>
    </subcellularLocation>
</comment>
<dbReference type="Pfam" id="PF09801">
    <property type="entry name" value="SYS1"/>
    <property type="match status" value="1"/>
</dbReference>
<dbReference type="EMBL" id="JAINUG010000312">
    <property type="protein sequence ID" value="KAJ8378749.1"/>
    <property type="molecule type" value="Genomic_DNA"/>
</dbReference>